<feature type="non-terminal residue" evidence="1">
    <location>
        <position position="205"/>
    </location>
</feature>
<keyword evidence="2" id="KW-1185">Reference proteome</keyword>
<name>A0A8J1TB03_OWEFU</name>
<proteinExistence type="predicted"/>
<evidence type="ECO:0000313" key="2">
    <source>
        <dbReference type="Proteomes" id="UP000749559"/>
    </source>
</evidence>
<dbReference type="EMBL" id="CAIIXF020000011">
    <property type="protein sequence ID" value="CAH1800239.1"/>
    <property type="molecule type" value="Genomic_DNA"/>
</dbReference>
<evidence type="ECO:0000313" key="1">
    <source>
        <dbReference type="EMBL" id="CAH1800239.1"/>
    </source>
</evidence>
<protein>
    <submittedName>
        <fullName evidence="1">Uncharacterized protein</fullName>
    </submittedName>
</protein>
<gene>
    <name evidence="1" type="ORF">OFUS_LOCUS24154</name>
</gene>
<comment type="caution">
    <text evidence="1">The sequence shown here is derived from an EMBL/GenBank/DDBJ whole genome shotgun (WGS) entry which is preliminary data.</text>
</comment>
<dbReference type="AlphaFoldDB" id="A0A8J1TB03"/>
<dbReference type="Proteomes" id="UP000749559">
    <property type="component" value="Unassembled WGS sequence"/>
</dbReference>
<sequence length="205" mass="23485">MSYYAHTIGFLLLLAHVGMGQESDKDVDLRFLNMSSSYLIGQLNRDELFNRLSNAEADTSAYLDLKLEKEDSRVLKKSQKIIRQILKKMKRFKSEIRSITKHFSILKRVLSEVTDTNVSNAFVNTTRNLIKDISNINMDMSGDTFQRQNDEIKSLQSTMVTYKSALVRESGPEIADAIEKAIKLLKSFSKSYAFVKKNLSKVRFP</sequence>
<organism evidence="1 2">
    <name type="scientific">Owenia fusiformis</name>
    <name type="common">Polychaete worm</name>
    <dbReference type="NCBI Taxonomy" id="6347"/>
    <lineage>
        <taxon>Eukaryota</taxon>
        <taxon>Metazoa</taxon>
        <taxon>Spiralia</taxon>
        <taxon>Lophotrochozoa</taxon>
        <taxon>Annelida</taxon>
        <taxon>Polychaeta</taxon>
        <taxon>Sedentaria</taxon>
        <taxon>Canalipalpata</taxon>
        <taxon>Sabellida</taxon>
        <taxon>Oweniida</taxon>
        <taxon>Oweniidae</taxon>
        <taxon>Owenia</taxon>
    </lineage>
</organism>
<accession>A0A8J1TB03</accession>
<reference evidence="1" key="1">
    <citation type="submission" date="2022-03" db="EMBL/GenBank/DDBJ databases">
        <authorList>
            <person name="Martin C."/>
        </authorList>
    </citation>
    <scope>NUCLEOTIDE SEQUENCE</scope>
</reference>